<evidence type="ECO:0000313" key="4">
    <source>
        <dbReference type="EMBL" id="CAE8639904.1"/>
    </source>
</evidence>
<protein>
    <submittedName>
        <fullName evidence="4">Uncharacterized protein</fullName>
    </submittedName>
</protein>
<dbReference type="AlphaFoldDB" id="A0A813HQV0"/>
<sequence length="195" mass="21859">MAHLNGRSKENTMSGLFHLGDIPPAPGGVPQSEVTLDIDANDMLKVNAPDKPFGKCYQSTIMNKKCRPSQMTIDRSPSVRRVRSSGVRMKPSIIRMWPGRLSAEATAIADHGAHLHLHGLENFYSTLRNTLNEEPLTKKFVARDQYMNGTYLVEDPELVGTLPSWTSLRISRRSSMALLISSQWPLSKNKLRFLN</sequence>
<reference evidence="4" key="1">
    <citation type="submission" date="2021-02" db="EMBL/GenBank/DDBJ databases">
        <authorList>
            <person name="Dougan E. K."/>
            <person name="Rhodes N."/>
            <person name="Thang M."/>
            <person name="Chan C."/>
        </authorList>
    </citation>
    <scope>NUCLEOTIDE SEQUENCE</scope>
</reference>
<keyword evidence="1" id="KW-0547">Nucleotide-binding</keyword>
<dbReference type="GO" id="GO:0140662">
    <property type="term" value="F:ATP-dependent protein folding chaperone"/>
    <property type="evidence" value="ECO:0007669"/>
    <property type="project" value="InterPro"/>
</dbReference>
<evidence type="ECO:0000256" key="3">
    <source>
        <dbReference type="SAM" id="MobiDB-lite"/>
    </source>
</evidence>
<dbReference type="Gene3D" id="2.60.34.10">
    <property type="entry name" value="Substrate Binding Domain Of DNAk, Chain A, domain 1"/>
    <property type="match status" value="1"/>
</dbReference>
<dbReference type="Proteomes" id="UP000654075">
    <property type="component" value="Unassembled WGS sequence"/>
</dbReference>
<evidence type="ECO:0000313" key="5">
    <source>
        <dbReference type="Proteomes" id="UP000654075"/>
    </source>
</evidence>
<dbReference type="InterPro" id="IPR029047">
    <property type="entry name" value="HSP70_peptide-bd_sf"/>
</dbReference>
<dbReference type="SUPFAM" id="SSF100920">
    <property type="entry name" value="Heat shock protein 70kD (HSP70), peptide-binding domain"/>
    <property type="match status" value="1"/>
</dbReference>
<keyword evidence="2" id="KW-0067">ATP-binding</keyword>
<accession>A0A813HQV0</accession>
<dbReference type="InterPro" id="IPR013126">
    <property type="entry name" value="Hsp_70_fam"/>
</dbReference>
<evidence type="ECO:0000256" key="2">
    <source>
        <dbReference type="ARBA" id="ARBA00022840"/>
    </source>
</evidence>
<name>A0A813HQV0_POLGL</name>
<keyword evidence="5" id="KW-1185">Reference proteome</keyword>
<feature type="region of interest" description="Disordered" evidence="3">
    <location>
        <begin position="1"/>
        <end position="32"/>
    </location>
</feature>
<dbReference type="GO" id="GO:0005524">
    <property type="term" value="F:ATP binding"/>
    <property type="evidence" value="ECO:0007669"/>
    <property type="project" value="UniProtKB-KW"/>
</dbReference>
<proteinExistence type="predicted"/>
<dbReference type="EMBL" id="CAJNNV010032411">
    <property type="protein sequence ID" value="CAE8639904.1"/>
    <property type="molecule type" value="Genomic_DNA"/>
</dbReference>
<organism evidence="4 5">
    <name type="scientific">Polarella glacialis</name>
    <name type="common">Dinoflagellate</name>
    <dbReference type="NCBI Taxonomy" id="89957"/>
    <lineage>
        <taxon>Eukaryota</taxon>
        <taxon>Sar</taxon>
        <taxon>Alveolata</taxon>
        <taxon>Dinophyceae</taxon>
        <taxon>Suessiales</taxon>
        <taxon>Suessiaceae</taxon>
        <taxon>Polarella</taxon>
    </lineage>
</organism>
<evidence type="ECO:0000256" key="1">
    <source>
        <dbReference type="ARBA" id="ARBA00022741"/>
    </source>
</evidence>
<comment type="caution">
    <text evidence="4">The sequence shown here is derived from an EMBL/GenBank/DDBJ whole genome shotgun (WGS) entry which is preliminary data.</text>
</comment>
<dbReference type="Pfam" id="PF00012">
    <property type="entry name" value="HSP70"/>
    <property type="match status" value="1"/>
</dbReference>
<gene>
    <name evidence="4" type="ORF">PGLA1383_LOCUS54881</name>
</gene>